<organism evidence="1 2">
    <name type="scientific">Campylobacter upsaliensis</name>
    <dbReference type="NCBI Taxonomy" id="28080"/>
    <lineage>
        <taxon>Bacteria</taxon>
        <taxon>Pseudomonadati</taxon>
        <taxon>Campylobacterota</taxon>
        <taxon>Epsilonproteobacteria</taxon>
        <taxon>Campylobacterales</taxon>
        <taxon>Campylobacteraceae</taxon>
        <taxon>Campylobacter</taxon>
    </lineage>
</organism>
<sequence>MIKFNALITLQGAANTGKTASISRTFLHTLENKVLVKYFKYYEKGDFVVIVEFDGKYVAFCSVGDVDLELVNQFELLNKETLEQGIECFDVFIVAHRTSGKTCDFIKECLKQNTQAKIREFKSLTKGEFYDENGGFLHKKMEQHIEQTSKELYEAIKACL</sequence>
<dbReference type="Proteomes" id="UP000254161">
    <property type="component" value="Unassembled WGS sequence"/>
</dbReference>
<gene>
    <name evidence="1" type="ORF">NCTC12264_01636</name>
</gene>
<name>A0A381EKE6_CAMUP</name>
<dbReference type="RefSeq" id="WP_115630892.1">
    <property type="nucleotide sequence ID" value="NZ_JANKIR010000049.1"/>
</dbReference>
<dbReference type="EMBL" id="UFUZ01000001">
    <property type="protein sequence ID" value="SUX27392.1"/>
    <property type="molecule type" value="Genomic_DNA"/>
</dbReference>
<dbReference type="AlphaFoldDB" id="A0A381EKE6"/>
<evidence type="ECO:0000313" key="2">
    <source>
        <dbReference type="Proteomes" id="UP000254161"/>
    </source>
</evidence>
<protein>
    <submittedName>
        <fullName evidence="1">Uncharacterized protein</fullName>
    </submittedName>
</protein>
<evidence type="ECO:0000313" key="1">
    <source>
        <dbReference type="EMBL" id="SUX27392.1"/>
    </source>
</evidence>
<accession>A0A381EKE6</accession>
<proteinExistence type="predicted"/>
<reference evidence="1 2" key="1">
    <citation type="submission" date="2018-06" db="EMBL/GenBank/DDBJ databases">
        <authorList>
            <consortium name="Pathogen Informatics"/>
            <person name="Doyle S."/>
        </authorList>
    </citation>
    <scope>NUCLEOTIDE SEQUENCE [LARGE SCALE GENOMIC DNA]</scope>
    <source>
        <strain evidence="1 2">NCTC12264</strain>
    </source>
</reference>